<protein>
    <submittedName>
        <fullName evidence="3">Uncharacterized protein</fullName>
    </submittedName>
</protein>
<evidence type="ECO:0000256" key="1">
    <source>
        <dbReference type="SAM" id="MobiDB-lite"/>
    </source>
</evidence>
<reference evidence="4" key="1">
    <citation type="submission" date="2013-06" db="EMBL/GenBank/DDBJ databases">
        <authorList>
            <person name="Zhao Q."/>
        </authorList>
    </citation>
    <scope>NUCLEOTIDE SEQUENCE</scope>
    <source>
        <strain evidence="4">cv. W1943</strain>
    </source>
</reference>
<feature type="transmembrane region" description="Helical" evidence="2">
    <location>
        <begin position="122"/>
        <end position="143"/>
    </location>
</feature>
<feature type="region of interest" description="Disordered" evidence="1">
    <location>
        <begin position="466"/>
        <end position="521"/>
    </location>
</feature>
<accession>A0A0E0PKZ9</accession>
<proteinExistence type="predicted"/>
<dbReference type="GO" id="GO:0009975">
    <property type="term" value="F:cyclase activity"/>
    <property type="evidence" value="ECO:0007669"/>
    <property type="project" value="TreeGrafter"/>
</dbReference>
<dbReference type="HOGENOM" id="CLU_018900_1_0_1"/>
<dbReference type="PANTHER" id="PTHR31045:SF8">
    <property type="entry name" value="OS05G0341900 PROTEIN"/>
    <property type="match status" value="1"/>
</dbReference>
<dbReference type="GO" id="GO:0051762">
    <property type="term" value="P:sesquiterpene biosynthetic process"/>
    <property type="evidence" value="ECO:0007669"/>
    <property type="project" value="TreeGrafter"/>
</dbReference>
<dbReference type="Gramene" id="ORUFI05G13370.1">
    <property type="protein sequence ID" value="ORUFI05G13370.1"/>
    <property type="gene ID" value="ORUFI05G13370"/>
</dbReference>
<dbReference type="eggNOG" id="ENOG502RHKK">
    <property type="taxonomic scope" value="Eukaryota"/>
</dbReference>
<dbReference type="STRING" id="4529.A0A0E0PKZ9"/>
<feature type="transmembrane region" description="Helical" evidence="2">
    <location>
        <begin position="80"/>
        <end position="102"/>
    </location>
</feature>
<keyword evidence="2" id="KW-1133">Transmembrane helix</keyword>
<dbReference type="NCBIfam" id="TIGR01571">
    <property type="entry name" value="A_thal_Cys_rich"/>
    <property type="match status" value="1"/>
</dbReference>
<evidence type="ECO:0000313" key="3">
    <source>
        <dbReference type="EnsemblPlants" id="ORUFI05G13370.1"/>
    </source>
</evidence>
<feature type="transmembrane region" description="Helical" evidence="2">
    <location>
        <begin position="339"/>
        <end position="361"/>
    </location>
</feature>
<feature type="transmembrane region" description="Helical" evidence="2">
    <location>
        <begin position="217"/>
        <end position="235"/>
    </location>
</feature>
<sequence length="521" mass="55261">MARADSAGAGAPEAIDGELVELELGERNNGVPPVAEEEGGEPRPGGRPPASGRRLLRRLSPASVARACGRWLRHPAHLVLLAWALCVAASGAMLALLLLGALDGAFPRKSARNRWIEVNNQVLNALFTLMSIYQHPALFHHAAMLLRWRPDDVKALRKAYRRRRKAAAAGDGAGGWERLHMSVVVALLHVACFAQYAMCGLYWGYSRKARPDAAETSLAVIGAATPALAGLYAYFGPLGRRKPGTATSARHQEEPDDLELAAAAAADVVVAEWAGGLLDVGDDPTAWWLSCLCTFCVFGWNMERMGLGNKHVHAVTFALLCFAPLWVLNVAAMNIRDEAVGDAVGAVGVALCALGLLYGGYWRARMRRRFGLLPGRHGGGGACCGSPSSLADYLRWMFCWSCALAQEVRTANVLLLDADEAGGAGGGSSSSGGGGRGDATLLQPLPRENGVKLAFHHAAAVPVDTDAAYGPPVNGSPHRGSGGGGDESPLLQRQQGRESPAEEMRPPLQPLMTEAECRRVQ</sequence>
<dbReference type="Proteomes" id="UP000008022">
    <property type="component" value="Unassembled WGS sequence"/>
</dbReference>
<feature type="compositionally biased region" description="Gly residues" evidence="1">
    <location>
        <begin position="424"/>
        <end position="437"/>
    </location>
</feature>
<dbReference type="OMA" id="ACFAQYA"/>
<evidence type="ECO:0000313" key="4">
    <source>
        <dbReference type="Proteomes" id="UP000008022"/>
    </source>
</evidence>
<dbReference type="Pfam" id="PF11204">
    <property type="entry name" value="DUF2985"/>
    <property type="match status" value="1"/>
</dbReference>
<dbReference type="Pfam" id="PF04749">
    <property type="entry name" value="PLAC8"/>
    <property type="match status" value="1"/>
</dbReference>
<feature type="transmembrane region" description="Helical" evidence="2">
    <location>
        <begin position="183"/>
        <end position="205"/>
    </location>
</feature>
<feature type="region of interest" description="Disordered" evidence="1">
    <location>
        <begin position="22"/>
        <end position="53"/>
    </location>
</feature>
<keyword evidence="2" id="KW-0472">Membrane</keyword>
<dbReference type="InterPro" id="IPR021369">
    <property type="entry name" value="DUF2985"/>
</dbReference>
<dbReference type="EnsemblPlants" id="ORUFI05G13370.1">
    <property type="protein sequence ID" value="ORUFI05G13370.1"/>
    <property type="gene ID" value="ORUFI05G13370"/>
</dbReference>
<reference evidence="3" key="2">
    <citation type="submission" date="2015-06" db="UniProtKB">
        <authorList>
            <consortium name="EnsemblPlants"/>
        </authorList>
    </citation>
    <scope>IDENTIFICATION</scope>
</reference>
<keyword evidence="2" id="KW-0812">Transmembrane</keyword>
<dbReference type="InterPro" id="IPR006461">
    <property type="entry name" value="PLAC_motif_containing"/>
</dbReference>
<keyword evidence="4" id="KW-1185">Reference proteome</keyword>
<feature type="transmembrane region" description="Helical" evidence="2">
    <location>
        <begin position="285"/>
        <end position="302"/>
    </location>
</feature>
<feature type="transmembrane region" description="Helical" evidence="2">
    <location>
        <begin position="314"/>
        <end position="333"/>
    </location>
</feature>
<dbReference type="AlphaFoldDB" id="A0A0E0PKZ9"/>
<organism evidence="3 4">
    <name type="scientific">Oryza rufipogon</name>
    <name type="common">Brownbeard rice</name>
    <name type="synonym">Asian wild rice</name>
    <dbReference type="NCBI Taxonomy" id="4529"/>
    <lineage>
        <taxon>Eukaryota</taxon>
        <taxon>Viridiplantae</taxon>
        <taxon>Streptophyta</taxon>
        <taxon>Embryophyta</taxon>
        <taxon>Tracheophyta</taxon>
        <taxon>Spermatophyta</taxon>
        <taxon>Magnoliopsida</taxon>
        <taxon>Liliopsida</taxon>
        <taxon>Poales</taxon>
        <taxon>Poaceae</taxon>
        <taxon>BOP clade</taxon>
        <taxon>Oryzoideae</taxon>
        <taxon>Oryzeae</taxon>
        <taxon>Oryzinae</taxon>
        <taxon>Oryza</taxon>
    </lineage>
</organism>
<feature type="region of interest" description="Disordered" evidence="1">
    <location>
        <begin position="424"/>
        <end position="443"/>
    </location>
</feature>
<dbReference type="PANTHER" id="PTHR31045">
    <property type="entry name" value="PLAC8 FAMILY PROTEIN-RELATED"/>
    <property type="match status" value="1"/>
</dbReference>
<evidence type="ECO:0000256" key="2">
    <source>
        <dbReference type="SAM" id="Phobius"/>
    </source>
</evidence>
<feature type="compositionally biased region" description="Basic and acidic residues" evidence="1">
    <location>
        <begin position="495"/>
        <end position="505"/>
    </location>
</feature>
<name>A0A0E0PKZ9_ORYRU</name>